<evidence type="ECO:0000256" key="1">
    <source>
        <dbReference type="SAM" id="MobiDB-lite"/>
    </source>
</evidence>
<comment type="caution">
    <text evidence="2">The sequence shown here is derived from an EMBL/GenBank/DDBJ whole genome shotgun (WGS) entry which is preliminary data.</text>
</comment>
<feature type="region of interest" description="Disordered" evidence="1">
    <location>
        <begin position="277"/>
        <end position="318"/>
    </location>
</feature>
<proteinExistence type="predicted"/>
<organism evidence="2">
    <name type="scientific">sediment metagenome</name>
    <dbReference type="NCBI Taxonomy" id="749907"/>
    <lineage>
        <taxon>unclassified sequences</taxon>
        <taxon>metagenomes</taxon>
        <taxon>ecological metagenomes</taxon>
    </lineage>
</organism>
<gene>
    <name evidence="2" type="ORF">LDC_2703</name>
</gene>
<dbReference type="EMBL" id="ADZX01000814">
    <property type="protein sequence ID" value="EFK95301.1"/>
    <property type="molecule type" value="Genomic_DNA"/>
</dbReference>
<name>D9PMC5_9ZZZZ</name>
<dbReference type="AlphaFoldDB" id="D9PMC5"/>
<evidence type="ECO:0000313" key="2">
    <source>
        <dbReference type="EMBL" id="EFK95301.1"/>
    </source>
</evidence>
<feature type="compositionally biased region" description="Basic residues" evidence="1">
    <location>
        <begin position="289"/>
        <end position="298"/>
    </location>
</feature>
<protein>
    <submittedName>
        <fullName evidence="2">Uncharacterized protein</fullName>
    </submittedName>
</protein>
<reference evidence="2" key="2">
    <citation type="journal article" date="2011" name="Microb. Ecol.">
        <title>Taxonomic and Functional Metagenomic Profiling of the Microbial Community in the Anoxic Sediment of a Sub-saline Shallow Lake (Laguna de Carrizo, Central Spain).</title>
        <authorList>
            <person name="Ferrer M."/>
            <person name="Guazzaroni M.E."/>
            <person name="Richter M."/>
            <person name="Garcia-Salamanca A."/>
            <person name="Yarza P."/>
            <person name="Suarez-Suarez A."/>
            <person name="Solano J."/>
            <person name="Alcaide M."/>
            <person name="van Dillewijn P."/>
            <person name="Molina-Henares M.A."/>
            <person name="Lopez-Cortes N."/>
            <person name="Al-Ramahi Y."/>
            <person name="Guerrero C."/>
            <person name="Acosta A."/>
            <person name="de Eugenio L.I."/>
            <person name="Martinez V."/>
            <person name="Marques S."/>
            <person name="Rojo F."/>
            <person name="Santero E."/>
            <person name="Genilloud O."/>
            <person name="Perez-Perez J."/>
            <person name="Rossello-Mora R."/>
            <person name="Ramos J.L."/>
        </authorList>
    </citation>
    <scope>NUCLEOTIDE SEQUENCE</scope>
</reference>
<accession>D9PMC5</accession>
<sequence length="318" mass="34936">MRVPLDHDVRVVGEPDRAVRGRLAAVVLEHRVVPLGIRLRPGLGEAVVDADRLQRRPFGELPAQVLAGDELPEPGVERADVVVLEIDLDEGLPVVVALVQLDLVQHEAREVEVAGRQFGQVSRHVARAIEHHAVPVADRRASEVQARLVGEVRRAEELALQVIGPAVDRADDVLRVALARQHQRLTVPADVRQQLDAVRVPHQRLRVVPRSEHAIVAGLGDHELVADVARRAREQQASLELEDAGIAVPGRGELRDGGAKMRGRGQIRHDLWSFRELPPTQPNNPGRLGRPRARRIAGSRRPEPCAKSATEGRIAKTC</sequence>
<reference evidence="2" key="1">
    <citation type="submission" date="2010-07" db="EMBL/GenBank/DDBJ databases">
        <authorList>
            <consortium name="CONSOLIDER consortium CSD2007-00005"/>
            <person name="Guazzaroni M.-E."/>
            <person name="Richter M."/>
            <person name="Garcia-Salamanca A."/>
            <person name="Yarza P."/>
            <person name="Ferrer M."/>
        </authorList>
    </citation>
    <scope>NUCLEOTIDE SEQUENCE</scope>
</reference>